<keyword evidence="2" id="KW-0645">Protease</keyword>
<evidence type="ECO:0000256" key="3">
    <source>
        <dbReference type="SAM" id="MobiDB-lite"/>
    </source>
</evidence>
<dbReference type="EC" id="3.4.19.12" evidence="2"/>
<organism evidence="5 6">
    <name type="scientific">Oesophagostomum dentatum</name>
    <name type="common">Nodular worm</name>
    <dbReference type="NCBI Taxonomy" id="61180"/>
    <lineage>
        <taxon>Eukaryota</taxon>
        <taxon>Metazoa</taxon>
        <taxon>Ecdysozoa</taxon>
        <taxon>Nematoda</taxon>
        <taxon>Chromadorea</taxon>
        <taxon>Rhabditida</taxon>
        <taxon>Rhabditina</taxon>
        <taxon>Rhabditomorpha</taxon>
        <taxon>Strongyloidea</taxon>
        <taxon>Strongylidae</taxon>
        <taxon>Oesophagostomum</taxon>
    </lineage>
</organism>
<proteinExistence type="inferred from homology"/>
<dbReference type="GO" id="GO:0140934">
    <property type="term" value="F:histone deubiquitinase activity"/>
    <property type="evidence" value="ECO:0007669"/>
    <property type="project" value="UniProtKB-UniRule"/>
</dbReference>
<comment type="similarity">
    <text evidence="1 2">Belongs to the MINDY deubiquitinase family. FAM63 subfamily.</text>
</comment>
<evidence type="ECO:0000313" key="5">
    <source>
        <dbReference type="EMBL" id="KHJ94873.1"/>
    </source>
</evidence>
<keyword evidence="2" id="KW-0378">Hydrolase</keyword>
<dbReference type="GO" id="GO:0016807">
    <property type="term" value="F:cysteine-type carboxypeptidase activity"/>
    <property type="evidence" value="ECO:0007669"/>
    <property type="project" value="TreeGrafter"/>
</dbReference>
<dbReference type="GO" id="GO:0005829">
    <property type="term" value="C:cytosol"/>
    <property type="evidence" value="ECO:0007669"/>
    <property type="project" value="TreeGrafter"/>
</dbReference>
<sequence length="514" mass="56908">MPASQEAIERTDLDADELAVIDVLNSLLKSVEDEFAVEGTSRETICGADAGASTASASAPLVQSVEEKPDQAEKALENASSSGRTPTPPEDEDPDTFKLKTVHFDSHKYSIVTQNLNGPCPLIALVNVLVLKGLARLPSSGKVSREALTHVVADTLLQMRPDNMNNQVECNYNRNLDDVINLLPDLGRGLDVNIRFRHVTDFEFTPALSLFDLLRINLYHGWLPDPQFVEIKNAIGELTYNQLVERICDENNPSRFLLEEFLGENISQLTYHGLVALMEAMRDGELAVLFRNNHFHTIHKRKDLLYLLVSDSGYVNEPGIVWESFNTVDGSSLFFDGDFKVSSLSTTTSNASQAICSTEADFLLAQEMQACEDELARQEAEREKARRKEVSTPTESVPTPSSAASSQSYERPPYKGERTVVTSSGSKEKKVNDVCILMIEAYQLTMFVATIWMASCRYDHVRPKKNDGAAVVKSSLTSKKSSMKPPKLEKLPKPGLNVDAAEFVPSWKRAASGW</sequence>
<name>A0A0B1TBC3_OESDE</name>
<evidence type="ECO:0000259" key="4">
    <source>
        <dbReference type="Pfam" id="PF04424"/>
    </source>
</evidence>
<dbReference type="GO" id="GO:1990380">
    <property type="term" value="F:K48-linked deubiquitinase activity"/>
    <property type="evidence" value="ECO:0007669"/>
    <property type="project" value="UniProtKB-UniRule"/>
</dbReference>
<dbReference type="GO" id="GO:0071108">
    <property type="term" value="P:protein K48-linked deubiquitination"/>
    <property type="evidence" value="ECO:0007669"/>
    <property type="project" value="TreeGrafter"/>
</dbReference>
<dbReference type="GO" id="GO:0036435">
    <property type="term" value="F:K48-linked polyubiquitin modification-dependent protein binding"/>
    <property type="evidence" value="ECO:0007669"/>
    <property type="project" value="UniProtKB-UniRule"/>
</dbReference>
<dbReference type="GO" id="GO:0004843">
    <property type="term" value="F:cysteine-type deubiquitinase activity"/>
    <property type="evidence" value="ECO:0007669"/>
    <property type="project" value="UniProtKB-UniRule"/>
</dbReference>
<protein>
    <recommendedName>
        <fullName evidence="2">Ubiquitin carboxyl-terminal hydrolase</fullName>
        <ecNumber evidence="2">3.4.19.12</ecNumber>
    </recommendedName>
</protein>
<dbReference type="PANTHER" id="PTHR18063:SF6">
    <property type="entry name" value="UBIQUITIN CARBOXYL-TERMINAL HYDROLASE"/>
    <property type="match status" value="1"/>
</dbReference>
<dbReference type="Pfam" id="PF04424">
    <property type="entry name" value="MINDY_DUB"/>
    <property type="match status" value="1"/>
</dbReference>
<dbReference type="AlphaFoldDB" id="A0A0B1TBC3"/>
<feature type="region of interest" description="Disordered" evidence="3">
    <location>
        <begin position="57"/>
        <end position="96"/>
    </location>
</feature>
<feature type="region of interest" description="Disordered" evidence="3">
    <location>
        <begin position="374"/>
        <end position="423"/>
    </location>
</feature>
<dbReference type="InterPro" id="IPR007518">
    <property type="entry name" value="MINDY"/>
</dbReference>
<gene>
    <name evidence="5" type="ORF">OESDEN_05189</name>
</gene>
<dbReference type="Proteomes" id="UP000053660">
    <property type="component" value="Unassembled WGS sequence"/>
</dbReference>
<keyword evidence="6" id="KW-1185">Reference proteome</keyword>
<dbReference type="EMBL" id="KN550168">
    <property type="protein sequence ID" value="KHJ94873.1"/>
    <property type="molecule type" value="Genomic_DNA"/>
</dbReference>
<dbReference type="GO" id="GO:0006508">
    <property type="term" value="P:proteolysis"/>
    <property type="evidence" value="ECO:0007669"/>
    <property type="project" value="UniProtKB-KW"/>
</dbReference>
<evidence type="ECO:0000256" key="1">
    <source>
        <dbReference type="ARBA" id="ARBA00006616"/>
    </source>
</evidence>
<comment type="catalytic activity">
    <reaction evidence="2">
        <text>Thiol-dependent hydrolysis of ester, thioester, amide, peptide and isopeptide bonds formed by the C-terminal Gly of ubiquitin (a 76-residue protein attached to proteins as an intracellular targeting signal).</text>
        <dbReference type="EC" id="3.4.19.12"/>
    </reaction>
</comment>
<dbReference type="OrthoDB" id="10261212at2759"/>
<keyword evidence="2" id="KW-0833">Ubl conjugation pathway</keyword>
<dbReference type="GO" id="GO:0071944">
    <property type="term" value="C:cell periphery"/>
    <property type="evidence" value="ECO:0007669"/>
    <property type="project" value="TreeGrafter"/>
</dbReference>
<feature type="domain" description="MINDY deubiquitinase" evidence="4">
    <location>
        <begin position="96"/>
        <end position="339"/>
    </location>
</feature>
<comment type="function">
    <text evidence="2">Hydrolase that can specifically remove 'Lys-48'-linked conjugated ubiquitin from proteins. Has exodeubiquitinase activity and has a preference for long polyubiquitin chains. May play a regulatory role at the level of protein turnover.</text>
</comment>
<feature type="compositionally biased region" description="Low complexity" evidence="3">
    <location>
        <begin position="391"/>
        <end position="406"/>
    </location>
</feature>
<dbReference type="PANTHER" id="PTHR18063">
    <property type="entry name" value="NF-E2 INDUCIBLE PROTEIN"/>
    <property type="match status" value="1"/>
</dbReference>
<dbReference type="InterPro" id="IPR033979">
    <property type="entry name" value="MINDY_domain"/>
</dbReference>
<accession>A0A0B1TBC3</accession>
<evidence type="ECO:0000256" key="2">
    <source>
        <dbReference type="RuleBase" id="RU367139"/>
    </source>
</evidence>
<feature type="compositionally biased region" description="Basic and acidic residues" evidence="3">
    <location>
        <begin position="65"/>
        <end position="76"/>
    </location>
</feature>
<reference evidence="5 6" key="1">
    <citation type="submission" date="2014-03" db="EMBL/GenBank/DDBJ databases">
        <title>Draft genome of the hookworm Oesophagostomum dentatum.</title>
        <authorList>
            <person name="Mitreva M."/>
        </authorList>
    </citation>
    <scope>NUCLEOTIDE SEQUENCE [LARGE SCALE GENOMIC DNA]</scope>
    <source>
        <strain evidence="5 6">OD-Hann</strain>
    </source>
</reference>
<keyword evidence="2" id="KW-0788">Thiol protease</keyword>
<feature type="compositionally biased region" description="Basic and acidic residues" evidence="3">
    <location>
        <begin position="374"/>
        <end position="390"/>
    </location>
</feature>
<evidence type="ECO:0000313" key="6">
    <source>
        <dbReference type="Proteomes" id="UP000053660"/>
    </source>
</evidence>